<gene>
    <name evidence="2" type="ORF">TVAG_368230</name>
</gene>
<feature type="compositionally biased region" description="Pro residues" evidence="1">
    <location>
        <begin position="1167"/>
        <end position="1185"/>
    </location>
</feature>
<dbReference type="VEuPathDB" id="TrichDB:TVAG_368230"/>
<reference evidence="2" key="2">
    <citation type="journal article" date="2007" name="Science">
        <title>Draft genome sequence of the sexually transmitted pathogen Trichomonas vaginalis.</title>
        <authorList>
            <person name="Carlton J.M."/>
            <person name="Hirt R.P."/>
            <person name="Silva J.C."/>
            <person name="Delcher A.L."/>
            <person name="Schatz M."/>
            <person name="Zhao Q."/>
            <person name="Wortman J.R."/>
            <person name="Bidwell S.L."/>
            <person name="Alsmark U.C.M."/>
            <person name="Besteiro S."/>
            <person name="Sicheritz-Ponten T."/>
            <person name="Noel C.J."/>
            <person name="Dacks J.B."/>
            <person name="Foster P.G."/>
            <person name="Simillion C."/>
            <person name="Van de Peer Y."/>
            <person name="Miranda-Saavedra D."/>
            <person name="Barton G.J."/>
            <person name="Westrop G.D."/>
            <person name="Mueller S."/>
            <person name="Dessi D."/>
            <person name="Fiori P.L."/>
            <person name="Ren Q."/>
            <person name="Paulsen I."/>
            <person name="Zhang H."/>
            <person name="Bastida-Corcuera F.D."/>
            <person name="Simoes-Barbosa A."/>
            <person name="Brown M.T."/>
            <person name="Hayes R.D."/>
            <person name="Mukherjee M."/>
            <person name="Okumura C.Y."/>
            <person name="Schneider R."/>
            <person name="Smith A.J."/>
            <person name="Vanacova S."/>
            <person name="Villalvazo M."/>
            <person name="Haas B.J."/>
            <person name="Pertea M."/>
            <person name="Feldblyum T.V."/>
            <person name="Utterback T.R."/>
            <person name="Shu C.L."/>
            <person name="Osoegawa K."/>
            <person name="de Jong P.J."/>
            <person name="Hrdy I."/>
            <person name="Horvathova L."/>
            <person name="Zubacova Z."/>
            <person name="Dolezal P."/>
            <person name="Malik S.B."/>
            <person name="Logsdon J.M. Jr."/>
            <person name="Henze K."/>
            <person name="Gupta A."/>
            <person name="Wang C.C."/>
            <person name="Dunne R.L."/>
            <person name="Upcroft J.A."/>
            <person name="Upcroft P."/>
            <person name="White O."/>
            <person name="Salzberg S.L."/>
            <person name="Tang P."/>
            <person name="Chiu C.-H."/>
            <person name="Lee Y.-S."/>
            <person name="Embley T.M."/>
            <person name="Coombs G.H."/>
            <person name="Mottram J.C."/>
            <person name="Tachezy J."/>
            <person name="Fraser-Liggett C.M."/>
            <person name="Johnson P.J."/>
        </authorList>
    </citation>
    <scope>NUCLEOTIDE SEQUENCE [LARGE SCALE GENOMIC DNA]</scope>
    <source>
        <strain evidence="2">G3</strain>
    </source>
</reference>
<dbReference type="SUPFAM" id="SSF52047">
    <property type="entry name" value="RNI-like"/>
    <property type="match status" value="1"/>
</dbReference>
<organism evidence="2 3">
    <name type="scientific">Trichomonas vaginalis (strain ATCC PRA-98 / G3)</name>
    <dbReference type="NCBI Taxonomy" id="412133"/>
    <lineage>
        <taxon>Eukaryota</taxon>
        <taxon>Metamonada</taxon>
        <taxon>Parabasalia</taxon>
        <taxon>Trichomonadida</taxon>
        <taxon>Trichomonadidae</taxon>
        <taxon>Trichomonas</taxon>
    </lineage>
</organism>
<dbReference type="VEuPathDB" id="TrichDB:TVAGG3_0365020"/>
<feature type="compositionally biased region" description="Basic and acidic residues" evidence="1">
    <location>
        <begin position="682"/>
        <end position="692"/>
    </location>
</feature>
<feature type="compositionally biased region" description="Polar residues" evidence="1">
    <location>
        <begin position="1249"/>
        <end position="1258"/>
    </location>
</feature>
<dbReference type="SMR" id="A2FI35"/>
<reference evidence="2" key="1">
    <citation type="submission" date="2006-10" db="EMBL/GenBank/DDBJ databases">
        <authorList>
            <person name="Amadeo P."/>
            <person name="Zhao Q."/>
            <person name="Wortman J."/>
            <person name="Fraser-Liggett C."/>
            <person name="Carlton J."/>
        </authorList>
    </citation>
    <scope>NUCLEOTIDE SEQUENCE</scope>
    <source>
        <strain evidence="2">G3</strain>
    </source>
</reference>
<feature type="compositionally biased region" description="Basic and acidic residues" evidence="1">
    <location>
        <begin position="1050"/>
        <end position="1059"/>
    </location>
</feature>
<feature type="compositionally biased region" description="Basic and acidic residues" evidence="1">
    <location>
        <begin position="965"/>
        <end position="974"/>
    </location>
</feature>
<feature type="compositionally biased region" description="Basic and acidic residues" evidence="1">
    <location>
        <begin position="883"/>
        <end position="892"/>
    </location>
</feature>
<dbReference type="EMBL" id="DS113806">
    <property type="protein sequence ID" value="EAX95422.1"/>
    <property type="molecule type" value="Genomic_DNA"/>
</dbReference>
<dbReference type="InterPro" id="IPR032675">
    <property type="entry name" value="LRR_dom_sf"/>
</dbReference>
<evidence type="ECO:0008006" key="4">
    <source>
        <dbReference type="Google" id="ProtNLM"/>
    </source>
</evidence>
<feature type="compositionally biased region" description="Basic and acidic residues" evidence="1">
    <location>
        <begin position="1143"/>
        <end position="1155"/>
    </location>
</feature>
<dbReference type="KEGG" id="tva:4753174"/>
<feature type="compositionally biased region" description="Basic and acidic residues" evidence="1">
    <location>
        <begin position="905"/>
        <end position="914"/>
    </location>
</feature>
<protein>
    <recommendedName>
        <fullName evidence="4">Leucine Rich Repeat family protein</fullName>
    </recommendedName>
</protein>
<feature type="region of interest" description="Disordered" evidence="1">
    <location>
        <begin position="682"/>
        <end position="1272"/>
    </location>
</feature>
<feature type="compositionally biased region" description="Basic and acidic residues" evidence="1">
    <location>
        <begin position="698"/>
        <end position="727"/>
    </location>
</feature>
<feature type="compositionally biased region" description="Basic and acidic residues" evidence="1">
    <location>
        <begin position="1006"/>
        <end position="1018"/>
    </location>
</feature>
<evidence type="ECO:0000313" key="3">
    <source>
        <dbReference type="Proteomes" id="UP000001542"/>
    </source>
</evidence>
<dbReference type="Proteomes" id="UP000001542">
    <property type="component" value="Unassembled WGS sequence"/>
</dbReference>
<dbReference type="STRING" id="5722.A2FI35"/>
<keyword evidence="3" id="KW-1185">Reference proteome</keyword>
<dbReference type="Gene3D" id="3.80.10.10">
    <property type="entry name" value="Ribonuclease Inhibitor"/>
    <property type="match status" value="1"/>
</dbReference>
<feature type="compositionally biased region" description="Basic and acidic residues" evidence="1">
    <location>
        <begin position="1027"/>
        <end position="1036"/>
    </location>
</feature>
<evidence type="ECO:0000256" key="1">
    <source>
        <dbReference type="SAM" id="MobiDB-lite"/>
    </source>
</evidence>
<dbReference type="PANTHER" id="PTHR24112">
    <property type="entry name" value="LEUCINE-RICH REPEAT, ISOFORM F-RELATED"/>
    <property type="match status" value="1"/>
</dbReference>
<dbReference type="PANTHER" id="PTHR24112:SF64">
    <property type="entry name" value="CHROMOSOME UNDETERMINED SCAFFOLD_46, WHOLE GENOME SHOTGUN SEQUENCE"/>
    <property type="match status" value="1"/>
</dbReference>
<dbReference type="InterPro" id="IPR051279">
    <property type="entry name" value="PP1-Reg/Actin-Interact_Protein"/>
</dbReference>
<accession>A2FI35</accession>
<proteinExistence type="predicted"/>
<sequence length="1307" mass="147288">MGKEDQEFQAIVDAEKKAGSTILYVGAVRKLHDSGKGGDARNIVITTNKIEYYKGKKPDRKFLFIDTSEVRRINEPKSNRIEIYFNQETKNPSQIRFESPDVDNIYGIIQSYLCRSFNPDKVAKIGYDSSVSKNFPYSVVTTNFGFNNLLVKVGKSMPLEISNLVYYLLANNITDIAIPPQRPVADYLFTILYAFGFKRNSKSFTFAAEKPAKSIYAEIVKYVAKRDLHYRHLGFSIPSDEHFKDLLDNFDKYAANCFSFINTSLSSDNLKKLNQKLSEKHVRSLCFYNAFLQEDMQYFANEFFNESIAETLLYLAIDHNIYPQLETIAPKLPNIYILSMPAIGVNTGTILTQISNLKMANLRWLNISANICQLFPEKIDIPQLERLDLSFLTFEGAAFTELIKLLQGTTFQNGIRLHINGSFVQEFEFNASKCSNFKGLVIGPNLTPKLIDFVLACKHLEYLSIDFGMKEESKELFDKIIENLPDTSTLRTLVIQNFIVTDIEKFNQLIPKLNFLENLKILNGSLGDAFITALNQLVMESRSIKQVSIDRVNMEQIEPLQKLASDLSTKEEHVLFVPPLADLAELVTKFPNWKDNVQDIKKLLAKARGENLPIYNRILTEEQREEFSSVKEYAQAWDSPLLPINRYDETEPDTIEFRFPQYISKEQMDLWGIEDKYAPVVEEPPKEDLKQNEEEEKKEEAKEEVHEENKEEKSEKSDSKKDEKKSTDSSSSSKKKKVFLSSSSDEDDKQPPKKKISSSSSDDEKPAPKKSVFSSTSSDDELPPPKKKKLSSDSESEEKSPEKKPEPVKESSSSDDELPPPKKEAAPAKKPLISSSSSEDLPPPKKQQPKKLIEDEEEDDELPPPKKQARKSIFSSSSDEDLPPPKKPEPKKKLSSSSSDEEDLPPPKKPEPAKKLSSSSDEEEIPPKKPEPAKKISSSSSSDDLPPPKKPQPVQKLSSSSDEEIPPKKPEPAKKISSSSSEDELPHPKKPQPVQKLSSSSDDELPPPKKPEPKRKLSESSSDEELPPPKKPEPVKKISSSSSEEEDELPPPKKPEPKKAAPAKKISSSSSSEEENLPPPKKPEPKKALSSSSSDEEELPPPKKQEPAKNVLDSSSSSESDVPPPKKEEPVKKVVEEIVESPPPKKEEPQKKKNFFDSSDDEVVEPVKPPQRKPSPARKPSPVRKPSPTKISSSSSESDSEKEFPKKISSSSSSSDNEKPVQKSPARQTKIPDRRRSPSPQKFAELAKQTKNFNQQQMESDDPEDVDYSKPDWDFPIVIEPIHTQATTKRIDSKYSIENVLNSLKNT</sequence>
<name>A2FI35_TRIV3</name>
<feature type="compositionally biased region" description="Basic and acidic residues" evidence="1">
    <location>
        <begin position="925"/>
        <end position="934"/>
    </location>
</feature>
<feature type="compositionally biased region" description="Low complexity" evidence="1">
    <location>
        <begin position="1186"/>
        <end position="1197"/>
    </location>
</feature>
<dbReference type="RefSeq" id="XP_001308352.1">
    <property type="nucleotide sequence ID" value="XM_001308351.1"/>
</dbReference>
<feature type="compositionally biased region" description="Basic and acidic residues" evidence="1">
    <location>
        <begin position="1124"/>
        <end position="1136"/>
    </location>
</feature>
<dbReference type="InParanoid" id="A2FI35"/>
<evidence type="ECO:0000313" key="2">
    <source>
        <dbReference type="EMBL" id="EAX95422.1"/>
    </source>
</evidence>
<feature type="compositionally biased region" description="Basic and acidic residues" evidence="1">
    <location>
        <begin position="797"/>
        <end position="809"/>
    </location>
</feature>
<feature type="compositionally biased region" description="Low complexity" evidence="1">
    <location>
        <begin position="935"/>
        <end position="944"/>
    </location>
</feature>